<feature type="compositionally biased region" description="Basic and acidic residues" evidence="1">
    <location>
        <begin position="18"/>
        <end position="34"/>
    </location>
</feature>
<feature type="region of interest" description="Disordered" evidence="1">
    <location>
        <begin position="1"/>
        <end position="43"/>
    </location>
</feature>
<accession>A0A4Y7T9S4</accession>
<feature type="region of interest" description="Disordered" evidence="1">
    <location>
        <begin position="306"/>
        <end position="327"/>
    </location>
</feature>
<dbReference type="Proteomes" id="UP000298030">
    <property type="component" value="Unassembled WGS sequence"/>
</dbReference>
<comment type="caution">
    <text evidence="2">The sequence shown here is derived from an EMBL/GenBank/DDBJ whole genome shotgun (WGS) entry which is preliminary data.</text>
</comment>
<feature type="compositionally biased region" description="Pro residues" evidence="1">
    <location>
        <begin position="308"/>
        <end position="320"/>
    </location>
</feature>
<evidence type="ECO:0000313" key="2">
    <source>
        <dbReference type="EMBL" id="TEB30917.1"/>
    </source>
</evidence>
<gene>
    <name evidence="2" type="ORF">FA13DRAFT_1710170</name>
</gene>
<feature type="region of interest" description="Disordered" evidence="1">
    <location>
        <begin position="267"/>
        <end position="286"/>
    </location>
</feature>
<sequence>MDNCKGGVGVAEAKATARKKDSEGEAREKEDKGKKEKRNVGRNRTVPEARRLYCLLGNGKGRFRWGCETGVDLESGISAVHSPRVKLRVRHRSGVEYEDGAGERGLPLTIGRDWIVSSLQASEGGQDRKKVPVVVACGTVQVGRYPIPSMGWVAGRGPSGGWLAAPPYSFRVIGIGRSWDLAPPFVHFTSVVVYYPSGNRARSSGDDGEQGTTTGILKPGTTRSIKAGRVRKGGMETKDFSWEGEVPSCAGVVTRFTFKKLGTFQREREPQADSMLSDPRVGPPNLGRGTGDGDVLIQARSQFFLPLRPSPTTPLRPRPPGVAAAIR</sequence>
<evidence type="ECO:0000256" key="1">
    <source>
        <dbReference type="SAM" id="MobiDB-lite"/>
    </source>
</evidence>
<dbReference type="EMBL" id="QPFP01000021">
    <property type="protein sequence ID" value="TEB30917.1"/>
    <property type="molecule type" value="Genomic_DNA"/>
</dbReference>
<dbReference type="AlphaFoldDB" id="A0A4Y7T9S4"/>
<proteinExistence type="predicted"/>
<organism evidence="2 3">
    <name type="scientific">Coprinellus micaceus</name>
    <name type="common">Glistening ink-cap mushroom</name>
    <name type="synonym">Coprinus micaceus</name>
    <dbReference type="NCBI Taxonomy" id="71717"/>
    <lineage>
        <taxon>Eukaryota</taxon>
        <taxon>Fungi</taxon>
        <taxon>Dikarya</taxon>
        <taxon>Basidiomycota</taxon>
        <taxon>Agaricomycotina</taxon>
        <taxon>Agaricomycetes</taxon>
        <taxon>Agaricomycetidae</taxon>
        <taxon>Agaricales</taxon>
        <taxon>Agaricineae</taxon>
        <taxon>Psathyrellaceae</taxon>
        <taxon>Coprinellus</taxon>
    </lineage>
</organism>
<reference evidence="2 3" key="1">
    <citation type="journal article" date="2019" name="Nat. Ecol. Evol.">
        <title>Megaphylogeny resolves global patterns of mushroom evolution.</title>
        <authorList>
            <person name="Varga T."/>
            <person name="Krizsan K."/>
            <person name="Foldi C."/>
            <person name="Dima B."/>
            <person name="Sanchez-Garcia M."/>
            <person name="Sanchez-Ramirez S."/>
            <person name="Szollosi G.J."/>
            <person name="Szarkandi J.G."/>
            <person name="Papp V."/>
            <person name="Albert L."/>
            <person name="Andreopoulos W."/>
            <person name="Angelini C."/>
            <person name="Antonin V."/>
            <person name="Barry K.W."/>
            <person name="Bougher N.L."/>
            <person name="Buchanan P."/>
            <person name="Buyck B."/>
            <person name="Bense V."/>
            <person name="Catcheside P."/>
            <person name="Chovatia M."/>
            <person name="Cooper J."/>
            <person name="Damon W."/>
            <person name="Desjardin D."/>
            <person name="Finy P."/>
            <person name="Geml J."/>
            <person name="Haridas S."/>
            <person name="Hughes K."/>
            <person name="Justo A."/>
            <person name="Karasinski D."/>
            <person name="Kautmanova I."/>
            <person name="Kiss B."/>
            <person name="Kocsube S."/>
            <person name="Kotiranta H."/>
            <person name="LaButti K.M."/>
            <person name="Lechner B.E."/>
            <person name="Liimatainen K."/>
            <person name="Lipzen A."/>
            <person name="Lukacs Z."/>
            <person name="Mihaltcheva S."/>
            <person name="Morgado L.N."/>
            <person name="Niskanen T."/>
            <person name="Noordeloos M.E."/>
            <person name="Ohm R.A."/>
            <person name="Ortiz-Santana B."/>
            <person name="Ovrebo C."/>
            <person name="Racz N."/>
            <person name="Riley R."/>
            <person name="Savchenko A."/>
            <person name="Shiryaev A."/>
            <person name="Soop K."/>
            <person name="Spirin V."/>
            <person name="Szebenyi C."/>
            <person name="Tomsovsky M."/>
            <person name="Tulloss R.E."/>
            <person name="Uehling J."/>
            <person name="Grigoriev I.V."/>
            <person name="Vagvolgyi C."/>
            <person name="Papp T."/>
            <person name="Martin F.M."/>
            <person name="Miettinen O."/>
            <person name="Hibbett D.S."/>
            <person name="Nagy L.G."/>
        </authorList>
    </citation>
    <scope>NUCLEOTIDE SEQUENCE [LARGE SCALE GENOMIC DNA]</scope>
    <source>
        <strain evidence="2 3">FP101781</strain>
    </source>
</reference>
<evidence type="ECO:0000313" key="3">
    <source>
        <dbReference type="Proteomes" id="UP000298030"/>
    </source>
</evidence>
<feature type="region of interest" description="Disordered" evidence="1">
    <location>
        <begin position="199"/>
        <end position="224"/>
    </location>
</feature>
<protein>
    <submittedName>
        <fullName evidence="2">Uncharacterized protein</fullName>
    </submittedName>
</protein>
<name>A0A4Y7T9S4_COPMI</name>
<keyword evidence="3" id="KW-1185">Reference proteome</keyword>